<name>A0AA90HFL9_9ACTN</name>
<dbReference type="EMBL" id="JABXJJ020000059">
    <property type="protein sequence ID" value="MDI5974047.1"/>
    <property type="molecule type" value="Genomic_DNA"/>
</dbReference>
<evidence type="ECO:0000256" key="1">
    <source>
        <dbReference type="SAM" id="MobiDB-lite"/>
    </source>
</evidence>
<comment type="caution">
    <text evidence="2">The sequence shown here is derived from an EMBL/GenBank/DDBJ whole genome shotgun (WGS) entry which is preliminary data.</text>
</comment>
<organism evidence="2">
    <name type="scientific">Streptantibioticus silvisoli</name>
    <dbReference type="NCBI Taxonomy" id="2705255"/>
    <lineage>
        <taxon>Bacteria</taxon>
        <taxon>Bacillati</taxon>
        <taxon>Actinomycetota</taxon>
        <taxon>Actinomycetes</taxon>
        <taxon>Kitasatosporales</taxon>
        <taxon>Streptomycetaceae</taxon>
        <taxon>Streptantibioticus</taxon>
    </lineage>
</organism>
<proteinExistence type="predicted"/>
<evidence type="ECO:0000313" key="2">
    <source>
        <dbReference type="EMBL" id="MDI5974047.1"/>
    </source>
</evidence>
<dbReference type="RefSeq" id="WP_271312439.1">
    <property type="nucleotide sequence ID" value="NZ_JABXJJ020000059.1"/>
</dbReference>
<feature type="compositionally biased region" description="Low complexity" evidence="1">
    <location>
        <begin position="7"/>
        <end position="24"/>
    </location>
</feature>
<dbReference type="AlphaFoldDB" id="A0AA90HFL9"/>
<protein>
    <submittedName>
        <fullName evidence="2">Uncharacterized protein</fullName>
    </submittedName>
</protein>
<reference evidence="2" key="1">
    <citation type="submission" date="2023-05" db="EMBL/GenBank/DDBJ databases">
        <title>Streptantibioticus silvisoli sp. nov., acidotolerant actinomycetes 1 from pine litter.</title>
        <authorList>
            <person name="Swiecimska M."/>
            <person name="Golinska P."/>
            <person name="Sangal V."/>
            <person name="Wachnowicz B."/>
            <person name="Goodfellow M."/>
        </authorList>
    </citation>
    <scope>NUCLEOTIDE SEQUENCE</scope>
    <source>
        <strain evidence="2">SL13</strain>
    </source>
</reference>
<gene>
    <name evidence="2" type="ORF">POF50_032680</name>
</gene>
<feature type="region of interest" description="Disordered" evidence="1">
    <location>
        <begin position="1"/>
        <end position="25"/>
    </location>
</feature>
<sequence length="261" mass="28736">MTTTECPVASIPSAEPAAASSCPAGRESSRFIPYITLRKGEEGHVPKVVVRPDGLGVMFPDETAADRDRRGALWLRTGEVSPGRVIPRFAKVHPRRAGEVMLDMRCQGCNGEPDRTRDGFLFFTKPEKRRRNLNWPDVVYTCHPPICLPCVQQALLACPYVLDAPALRARQARPWGVDGFYYRPDADGVPRLDESIEHCAYEDLKLLPWMVAIQPIVRLSRCTLVKDIRAELAAAGLEVPAAEAKTSMGSVGPSASSRGER</sequence>
<accession>A0AA90HFL9</accession>